<dbReference type="PANTHER" id="PTHR21621">
    <property type="entry name" value="RIBOSOMAL PROTEIN S6 MODIFICATION PROTEIN"/>
    <property type="match status" value="1"/>
</dbReference>
<comment type="caution">
    <text evidence="1">The sequence shown here is derived from an EMBL/GenBank/DDBJ whole genome shotgun (WGS) entry which is preliminary data.</text>
</comment>
<dbReference type="Gene3D" id="3.30.470.20">
    <property type="entry name" value="ATP-grasp fold, B domain"/>
    <property type="match status" value="1"/>
</dbReference>
<dbReference type="GO" id="GO:0005737">
    <property type="term" value="C:cytoplasm"/>
    <property type="evidence" value="ECO:0007669"/>
    <property type="project" value="TreeGrafter"/>
</dbReference>
<evidence type="ECO:0000313" key="2">
    <source>
        <dbReference type="Proteomes" id="UP000660745"/>
    </source>
</evidence>
<keyword evidence="2" id="KW-1185">Reference proteome</keyword>
<accession>A0A918E391</accession>
<dbReference type="RefSeq" id="WP_189136653.1">
    <property type="nucleotide sequence ID" value="NZ_BMNK01000001.1"/>
</dbReference>
<dbReference type="GO" id="GO:0009432">
    <property type="term" value="P:SOS response"/>
    <property type="evidence" value="ECO:0007669"/>
    <property type="project" value="TreeGrafter"/>
</dbReference>
<gene>
    <name evidence="1" type="ORF">GCM10012278_03370</name>
</gene>
<dbReference type="Proteomes" id="UP000660745">
    <property type="component" value="Unassembled WGS sequence"/>
</dbReference>
<reference evidence="1" key="2">
    <citation type="submission" date="2020-09" db="EMBL/GenBank/DDBJ databases">
        <authorList>
            <person name="Sun Q."/>
            <person name="Zhou Y."/>
        </authorList>
    </citation>
    <scope>NUCLEOTIDE SEQUENCE</scope>
    <source>
        <strain evidence="1">CGMCC 4.7430</strain>
    </source>
</reference>
<dbReference type="PANTHER" id="PTHR21621:SF0">
    <property type="entry name" value="BETA-CITRYLGLUTAMATE SYNTHASE B-RELATED"/>
    <property type="match status" value="1"/>
</dbReference>
<evidence type="ECO:0000313" key="1">
    <source>
        <dbReference type="EMBL" id="GGP01074.1"/>
    </source>
</evidence>
<reference evidence="1" key="1">
    <citation type="journal article" date="2014" name="Int. J. Syst. Evol. Microbiol.">
        <title>Complete genome sequence of Corynebacterium casei LMG S-19264T (=DSM 44701T), isolated from a smear-ripened cheese.</title>
        <authorList>
            <consortium name="US DOE Joint Genome Institute (JGI-PGF)"/>
            <person name="Walter F."/>
            <person name="Albersmeier A."/>
            <person name="Kalinowski J."/>
            <person name="Ruckert C."/>
        </authorList>
    </citation>
    <scope>NUCLEOTIDE SEQUENCE</scope>
    <source>
        <strain evidence="1">CGMCC 4.7430</strain>
    </source>
</reference>
<dbReference type="NCBIfam" id="TIGR04187">
    <property type="entry name" value="GRASP_SAV_5884"/>
    <property type="match status" value="1"/>
</dbReference>
<name>A0A918E391_9ACTN</name>
<dbReference type="EMBL" id="BMNK01000001">
    <property type="protein sequence ID" value="GGP01074.1"/>
    <property type="molecule type" value="Genomic_DNA"/>
</dbReference>
<dbReference type="AlphaFoldDB" id="A0A918E391"/>
<dbReference type="GO" id="GO:0018169">
    <property type="term" value="F:ribosomal S6-glutamic acid ligase activity"/>
    <property type="evidence" value="ECO:0007669"/>
    <property type="project" value="TreeGrafter"/>
</dbReference>
<protein>
    <submittedName>
        <fullName evidence="1">ATP-grasp ribosomal peptide maturase</fullName>
    </submittedName>
</protein>
<dbReference type="InterPro" id="IPR026449">
    <property type="entry name" value="GRASP_SAV_5884"/>
</dbReference>
<sequence length="325" mass="35842">MQSPQSTVIVITSAEDVTANLVIMALNERQGVQVAHVDPADIGDVLSFDAHMGVELGQWSGRLHTPSRDVALDEVGAVYYRRPSPFSSRFAHLPEREKEFAVTEAWHGLGGVLYNLHGAVYVNHPSAINRADFKPAQLQTAAQLCMPVPRTLITNDAARAREFAAEHGPIIYKSFRGAPHASDGQVAAIWTQPVTEHEIDDSIAMTAHMFQVQVLKNADARVTMIGQKVFAYRITTPDGALDWRRGDWGTLVHEPIDVPEPIEAALHAYLDAFGLAFGCFDFAIEAETGQWVFIECNPNGQWAWLPDAEAMAQAFADEILKGWWS</sequence>
<proteinExistence type="predicted"/>
<dbReference type="SUPFAM" id="SSF56059">
    <property type="entry name" value="Glutathione synthetase ATP-binding domain-like"/>
    <property type="match status" value="1"/>
</dbReference>
<organism evidence="1 2">
    <name type="scientific">Nonomuraea glycinis</name>
    <dbReference type="NCBI Taxonomy" id="2047744"/>
    <lineage>
        <taxon>Bacteria</taxon>
        <taxon>Bacillati</taxon>
        <taxon>Actinomycetota</taxon>
        <taxon>Actinomycetes</taxon>
        <taxon>Streptosporangiales</taxon>
        <taxon>Streptosporangiaceae</taxon>
        <taxon>Nonomuraea</taxon>
    </lineage>
</organism>